<dbReference type="AlphaFoldDB" id="A0A4Y2PL14"/>
<dbReference type="Proteomes" id="UP000499080">
    <property type="component" value="Unassembled WGS sequence"/>
</dbReference>
<gene>
    <name evidence="2" type="ORF">AVEN_190474_1</name>
</gene>
<organism evidence="2 3">
    <name type="scientific">Araneus ventricosus</name>
    <name type="common">Orbweaver spider</name>
    <name type="synonym">Epeira ventricosa</name>
    <dbReference type="NCBI Taxonomy" id="182803"/>
    <lineage>
        <taxon>Eukaryota</taxon>
        <taxon>Metazoa</taxon>
        <taxon>Ecdysozoa</taxon>
        <taxon>Arthropoda</taxon>
        <taxon>Chelicerata</taxon>
        <taxon>Arachnida</taxon>
        <taxon>Araneae</taxon>
        <taxon>Araneomorphae</taxon>
        <taxon>Entelegynae</taxon>
        <taxon>Araneoidea</taxon>
        <taxon>Araneidae</taxon>
        <taxon>Araneus</taxon>
    </lineage>
</organism>
<dbReference type="EMBL" id="BGPR01133378">
    <property type="protein sequence ID" value="GBN51200.1"/>
    <property type="molecule type" value="Genomic_DNA"/>
</dbReference>
<comment type="caution">
    <text evidence="2">The sequence shown here is derived from an EMBL/GenBank/DDBJ whole genome shotgun (WGS) entry which is preliminary data.</text>
</comment>
<keyword evidence="3" id="KW-1185">Reference proteome</keyword>
<feature type="region of interest" description="Disordered" evidence="1">
    <location>
        <begin position="1"/>
        <end position="20"/>
    </location>
</feature>
<accession>A0A4Y2PL14</accession>
<reference evidence="2 3" key="1">
    <citation type="journal article" date="2019" name="Sci. Rep.">
        <title>Orb-weaving spider Araneus ventricosus genome elucidates the spidroin gene catalogue.</title>
        <authorList>
            <person name="Kono N."/>
            <person name="Nakamura H."/>
            <person name="Ohtoshi R."/>
            <person name="Moran D.A.P."/>
            <person name="Shinohara A."/>
            <person name="Yoshida Y."/>
            <person name="Fujiwara M."/>
            <person name="Mori M."/>
            <person name="Tomita M."/>
            <person name="Arakawa K."/>
        </authorList>
    </citation>
    <scope>NUCLEOTIDE SEQUENCE [LARGE SCALE GENOMIC DNA]</scope>
</reference>
<feature type="non-terminal residue" evidence="2">
    <location>
        <position position="1"/>
    </location>
</feature>
<evidence type="ECO:0000313" key="2">
    <source>
        <dbReference type="EMBL" id="GBN51200.1"/>
    </source>
</evidence>
<evidence type="ECO:0000256" key="1">
    <source>
        <dbReference type="SAM" id="MobiDB-lite"/>
    </source>
</evidence>
<name>A0A4Y2PL14_ARAVE</name>
<protein>
    <submittedName>
        <fullName evidence="2">Uncharacterized protein</fullName>
    </submittedName>
</protein>
<sequence length="60" mass="7064">PTLKRLPPKRSQNLTSPEKKPSLRPAFFAVQGKFLDSLARYQSVKETRILSQVRWNAYRY</sequence>
<evidence type="ECO:0000313" key="3">
    <source>
        <dbReference type="Proteomes" id="UP000499080"/>
    </source>
</evidence>
<proteinExistence type="predicted"/>